<evidence type="ECO:0000256" key="8">
    <source>
        <dbReference type="PROSITE-ProRule" id="PRU00276"/>
    </source>
</evidence>
<dbReference type="Pfam" id="PF17771">
    <property type="entry name" value="ADAMTS_CR_2"/>
    <property type="match status" value="1"/>
</dbReference>
<evidence type="ECO:0000256" key="2">
    <source>
        <dbReference type="ARBA" id="ARBA00022723"/>
    </source>
</evidence>
<feature type="binding site" evidence="8">
    <location>
        <position position="120"/>
    </location>
    <ligand>
        <name>Zn(2+)</name>
        <dbReference type="ChEBI" id="CHEBI:29105"/>
        <note>catalytic</note>
    </ligand>
</feature>
<keyword evidence="2 8" id="KW-0479">Metal-binding</keyword>
<dbReference type="GO" id="GO:0046872">
    <property type="term" value="F:metal ion binding"/>
    <property type="evidence" value="ECO:0007669"/>
    <property type="project" value="UniProtKB-KW"/>
</dbReference>
<dbReference type="Gene3D" id="3.40.1620.60">
    <property type="match status" value="1"/>
</dbReference>
<protein>
    <submittedName>
        <fullName evidence="10">Metalloprotease</fullName>
    </submittedName>
</protein>
<sequence length="273" mass="30867">PAVRNRIVGFELLTVSQDEEIILRAKAGGNLITGRPTLAKYRDYIKRHNQRYKQYDMLFLVTGLDIVEEYGQGVMQYAGFAYIGAVCTDARVGIGEDIPKTWFGVRVIAHEVAHLLGCPHDGDSAPGVLGRVPGSTHCPWADGYLMSYIMTNRNQFKFSSCCKAMISYLTRMRGRECMTRIDVNTTYNKEISLPGKYIKADKQCKIFFPSLQGTYSIPGKHVEDCRLHCFVPKQYYGYDTFLEQMAFDGTSCSDDPSKVCYNGFCKDHPKNPR</sequence>
<evidence type="ECO:0000256" key="7">
    <source>
        <dbReference type="ARBA" id="ARBA00023180"/>
    </source>
</evidence>
<feature type="binding site" evidence="8">
    <location>
        <position position="114"/>
    </location>
    <ligand>
        <name>Zn(2+)</name>
        <dbReference type="ChEBI" id="CHEBI:29105"/>
        <note>catalytic</note>
    </ligand>
</feature>
<name>Q09JL6_ARGMO</name>
<keyword evidence="4 8" id="KW-0862">Zinc</keyword>
<evidence type="ECO:0000256" key="5">
    <source>
        <dbReference type="ARBA" id="ARBA00023049"/>
    </source>
</evidence>
<reference evidence="10" key="1">
    <citation type="journal article" date="2008" name="Insect Biochem. Mol. Biol.">
        <title>Comparative sialomics between hard and soft ticks: implications for the evolution of blood-feeding behavior.</title>
        <authorList>
            <person name="Mans B.J."/>
            <person name="Andersen J.F."/>
            <person name="Francischetti I.M."/>
            <person name="Valenzuela J.G."/>
            <person name="Schwan T.G."/>
            <person name="Pham V.M."/>
            <person name="Garfield M.K."/>
            <person name="Hammer C.H."/>
            <person name="Ribeiro J.M."/>
        </authorList>
    </citation>
    <scope>NUCLEOTIDE SEQUENCE</scope>
    <source>
        <strain evidence="10">AM-299</strain>
        <tissue evidence="10">Adult salivary gland</tissue>
    </source>
</reference>
<feature type="binding site" evidence="8">
    <location>
        <position position="110"/>
    </location>
    <ligand>
        <name>Zn(2+)</name>
        <dbReference type="ChEBI" id="CHEBI:29105"/>
        <note>catalytic</note>
    </ligand>
</feature>
<evidence type="ECO:0000256" key="6">
    <source>
        <dbReference type="ARBA" id="ARBA00023157"/>
    </source>
</evidence>
<dbReference type="PANTHER" id="PTHR11905:SF159">
    <property type="entry name" value="ADAM METALLOPROTEASE"/>
    <property type="match status" value="1"/>
</dbReference>
<feature type="domain" description="Peptidase M12B" evidence="9">
    <location>
        <begin position="1"/>
        <end position="182"/>
    </location>
</feature>
<dbReference type="GO" id="GO:0006509">
    <property type="term" value="P:membrane protein ectodomain proteolysis"/>
    <property type="evidence" value="ECO:0007669"/>
    <property type="project" value="TreeGrafter"/>
</dbReference>
<evidence type="ECO:0000256" key="4">
    <source>
        <dbReference type="ARBA" id="ARBA00022833"/>
    </source>
</evidence>
<dbReference type="PANTHER" id="PTHR11905">
    <property type="entry name" value="ADAM A DISINTEGRIN AND METALLOPROTEASE DOMAIN"/>
    <property type="match status" value="1"/>
</dbReference>
<evidence type="ECO:0000259" key="9">
    <source>
        <dbReference type="PROSITE" id="PS50215"/>
    </source>
</evidence>
<dbReference type="GO" id="GO:0004222">
    <property type="term" value="F:metalloendopeptidase activity"/>
    <property type="evidence" value="ECO:0007669"/>
    <property type="project" value="InterPro"/>
</dbReference>
<keyword evidence="6" id="KW-1015">Disulfide bond</keyword>
<dbReference type="InterPro" id="IPR024079">
    <property type="entry name" value="MetalloPept_cat_dom_sf"/>
</dbReference>
<proteinExistence type="evidence at transcript level"/>
<organism evidence="10">
    <name type="scientific">Argas monolakensis</name>
    <name type="common">Mono lake bird tick</name>
    <dbReference type="NCBI Taxonomy" id="34602"/>
    <lineage>
        <taxon>Eukaryota</taxon>
        <taxon>Metazoa</taxon>
        <taxon>Ecdysozoa</taxon>
        <taxon>Arthropoda</taxon>
        <taxon>Chelicerata</taxon>
        <taxon>Arachnida</taxon>
        <taxon>Acari</taxon>
        <taxon>Parasitiformes</taxon>
        <taxon>Ixodida</taxon>
        <taxon>Ixodoidea</taxon>
        <taxon>Argasidae</taxon>
        <taxon>Argasinae</taxon>
        <taxon>Argas</taxon>
    </lineage>
</organism>
<keyword evidence="7" id="KW-0325">Glycoprotein</keyword>
<keyword evidence="5 10" id="KW-0482">Metalloprotease</keyword>
<dbReference type="PROSITE" id="PS50215">
    <property type="entry name" value="ADAM_MEPRO"/>
    <property type="match status" value="1"/>
</dbReference>
<dbReference type="SUPFAM" id="SSF55486">
    <property type="entry name" value="Metalloproteases ('zincins'), catalytic domain"/>
    <property type="match status" value="1"/>
</dbReference>
<keyword evidence="1 10" id="KW-0645">Protease</keyword>
<feature type="active site" evidence="8">
    <location>
        <position position="111"/>
    </location>
</feature>
<dbReference type="InterPro" id="IPR001590">
    <property type="entry name" value="Peptidase_M12B"/>
</dbReference>
<evidence type="ECO:0000313" key="10">
    <source>
        <dbReference type="EMBL" id="ABI52747.1"/>
    </source>
</evidence>
<accession>Q09JL6</accession>
<evidence type="ECO:0000256" key="3">
    <source>
        <dbReference type="ARBA" id="ARBA00022801"/>
    </source>
</evidence>
<comment type="caution">
    <text evidence="8">Lacks conserved residue(s) required for the propagation of feature annotation.</text>
</comment>
<dbReference type="InterPro" id="IPR041645">
    <property type="entry name" value="ADAMTS_CR_2"/>
</dbReference>
<feature type="non-terminal residue" evidence="10">
    <location>
        <position position="1"/>
    </location>
</feature>
<dbReference type="Gene3D" id="3.40.390.10">
    <property type="entry name" value="Collagenase (Catalytic Domain)"/>
    <property type="match status" value="1"/>
</dbReference>
<dbReference type="EMBL" id="DQ886830">
    <property type="protein sequence ID" value="ABI52747.1"/>
    <property type="molecule type" value="mRNA"/>
</dbReference>
<evidence type="ECO:0000256" key="1">
    <source>
        <dbReference type="ARBA" id="ARBA00022670"/>
    </source>
</evidence>
<keyword evidence="3" id="KW-0378">Hydrolase</keyword>
<dbReference type="Pfam" id="PF13688">
    <property type="entry name" value="Reprolysin_5"/>
    <property type="match status" value="1"/>
</dbReference>
<dbReference type="AlphaFoldDB" id="Q09JL6"/>